<gene>
    <name evidence="2" type="ORF">CFBP7129_03700</name>
</gene>
<dbReference type="AlphaFoldDB" id="A0A4D7Y9F2"/>
<accession>A0A4D7Y9F2</accession>
<feature type="compositionally biased region" description="Basic and acidic residues" evidence="1">
    <location>
        <begin position="42"/>
        <end position="55"/>
    </location>
</feature>
<organism evidence="2 3">
    <name type="scientific">Agrobacterium tumefaciens</name>
    <dbReference type="NCBI Taxonomy" id="358"/>
    <lineage>
        <taxon>Bacteria</taxon>
        <taxon>Pseudomonadati</taxon>
        <taxon>Pseudomonadota</taxon>
        <taxon>Alphaproteobacteria</taxon>
        <taxon>Hyphomicrobiales</taxon>
        <taxon>Rhizobiaceae</taxon>
        <taxon>Rhizobium/Agrobacterium group</taxon>
        <taxon>Agrobacterium</taxon>
        <taxon>Agrobacterium tumefaciens complex</taxon>
    </lineage>
</organism>
<evidence type="ECO:0000313" key="3">
    <source>
        <dbReference type="Proteomes" id="UP000298649"/>
    </source>
</evidence>
<dbReference type="EMBL" id="CP039922">
    <property type="protein sequence ID" value="QCL93385.1"/>
    <property type="molecule type" value="Genomic_DNA"/>
</dbReference>
<protein>
    <submittedName>
        <fullName evidence="2">Uncharacterized protein</fullName>
    </submittedName>
</protein>
<evidence type="ECO:0000313" key="2">
    <source>
        <dbReference type="EMBL" id="QCL93385.1"/>
    </source>
</evidence>
<sequence length="100" mass="11042">MFWNNPPGPIRFPMVGEDIQFVLCASFGFPHSTSFLCSSQESSRRASAQREESFPPKDLGWLDPCDRHRDEGGCLAITPVGIPVPFHGSARGRRPSSRAP</sequence>
<dbReference type="Proteomes" id="UP000298649">
    <property type="component" value="Chromosome circular"/>
</dbReference>
<name>A0A4D7Y9F2_AGRTU</name>
<proteinExistence type="predicted"/>
<feature type="region of interest" description="Disordered" evidence="1">
    <location>
        <begin position="40"/>
        <end position="63"/>
    </location>
</feature>
<reference evidence="2 3" key="1">
    <citation type="submission" date="2019-04" db="EMBL/GenBank/DDBJ databases">
        <title>Complete genome sequence of Agrobacterium tumefaciens CFBP7129.</title>
        <authorList>
            <person name="Haryono M."/>
            <person name="Lin Y.-C."/>
            <person name="Lai E.-M."/>
            <person name="Kuo C.-H."/>
        </authorList>
    </citation>
    <scope>NUCLEOTIDE SEQUENCE [LARGE SCALE GENOMIC DNA]</scope>
    <source>
        <strain evidence="2 3">CFBP7129</strain>
    </source>
</reference>
<evidence type="ECO:0000256" key="1">
    <source>
        <dbReference type="SAM" id="MobiDB-lite"/>
    </source>
</evidence>